<protein>
    <submittedName>
        <fullName evidence="1">Uncharacterized protein</fullName>
    </submittedName>
</protein>
<organism evidence="1 2">
    <name type="scientific">Candidatus Bodocaedibacter vickermanii</name>
    <dbReference type="NCBI Taxonomy" id="2741701"/>
    <lineage>
        <taxon>Bacteria</taxon>
        <taxon>Pseudomonadati</taxon>
        <taxon>Pseudomonadota</taxon>
        <taxon>Alphaproteobacteria</taxon>
        <taxon>Holosporales</taxon>
        <taxon>Candidatus Paracaedibacteraceae</taxon>
        <taxon>Candidatus Bodocaedibacter</taxon>
    </lineage>
</organism>
<reference evidence="1 2" key="1">
    <citation type="submission" date="2020-06" db="EMBL/GenBank/DDBJ databases">
        <title>The endosymbiont of the kinetoplastid Bodo saltans is a Paracaedibacter-like alpha-proteobacterium possessing a putative toxin-antitoxin system.</title>
        <authorList>
            <person name="Midha S."/>
            <person name="Rigden D.J."/>
            <person name="Siozios S."/>
            <person name="Hurst G.D.D."/>
            <person name="Jackson A.P."/>
        </authorList>
    </citation>
    <scope>NUCLEOTIDE SEQUENCE [LARGE SCALE GENOMIC DNA]</scope>
    <source>
        <strain evidence="1">Lake Konstanz</strain>
    </source>
</reference>
<dbReference type="AlphaFoldDB" id="A0A7L9RSA6"/>
<gene>
    <name evidence="1" type="ORF">CPBP_00168</name>
</gene>
<dbReference type="Proteomes" id="UP000594001">
    <property type="component" value="Chromosome"/>
</dbReference>
<name>A0A7L9RSA6_9PROT</name>
<proteinExistence type="predicted"/>
<evidence type="ECO:0000313" key="2">
    <source>
        <dbReference type="Proteomes" id="UP000594001"/>
    </source>
</evidence>
<evidence type="ECO:0000313" key="1">
    <source>
        <dbReference type="EMBL" id="QOL19416.1"/>
    </source>
</evidence>
<dbReference type="EMBL" id="CP054719">
    <property type="protein sequence ID" value="QOL19416.1"/>
    <property type="molecule type" value="Genomic_DNA"/>
</dbReference>
<sequence length="112" mass="13151">MTDRYTKIEGLSFPKHSDREYQEHWESRSDHLVIRKTIQGDAVIEGHELRTLTLSGNGDVLPKCTLKVGDSVTIKPRGFDELIVFRFEKWGHKYSPWDFNYSWRYVFAEVAS</sequence>
<keyword evidence="2" id="KW-1185">Reference proteome</keyword>
<dbReference type="RefSeq" id="WP_350332169.1">
    <property type="nucleotide sequence ID" value="NZ_CP054719.1"/>
</dbReference>
<accession>A0A7L9RSA6</accession>
<dbReference type="KEGG" id="pbal:CPBP_00168"/>